<sequence length="103" mass="11118">MRDIAERDLGVIVLLNCGDTKEHLIDVFKAFDEEEKAAALKRRPVDFKTFGIGAQILRDVGVGKMQVLSNPRKLGSMSGYGLEVTGFIPMPGGEAKSCPASHA</sequence>
<dbReference type="GO" id="GO:0009231">
    <property type="term" value="P:riboflavin biosynthetic process"/>
    <property type="evidence" value="ECO:0007669"/>
    <property type="project" value="UniProtKB-UniPathway"/>
</dbReference>
<dbReference type="SUPFAM" id="SSF142695">
    <property type="entry name" value="RibA-like"/>
    <property type="match status" value="1"/>
</dbReference>
<gene>
    <name evidence="2" type="ORF">BamIOP4010DRAFT_5792</name>
</gene>
<dbReference type="Proteomes" id="UP000005463">
    <property type="component" value="Unassembled WGS sequence"/>
</dbReference>
<dbReference type="EMBL" id="ABLC01000253">
    <property type="protein sequence ID" value="EDT00685.1"/>
    <property type="molecule type" value="Genomic_DNA"/>
</dbReference>
<dbReference type="InterPro" id="IPR032677">
    <property type="entry name" value="GTP_cyclohydro_II"/>
</dbReference>
<evidence type="ECO:0000259" key="1">
    <source>
        <dbReference type="Pfam" id="PF00925"/>
    </source>
</evidence>
<evidence type="ECO:0000313" key="2">
    <source>
        <dbReference type="EMBL" id="EDT00685.1"/>
    </source>
</evidence>
<comment type="caution">
    <text evidence="2">The sequence shown here is derived from an EMBL/GenBank/DDBJ whole genome shotgun (WGS) entry which is preliminary data.</text>
</comment>
<dbReference type="AlphaFoldDB" id="B1FP31"/>
<accession>B1FP31</accession>
<dbReference type="Gene3D" id="3.40.50.10990">
    <property type="entry name" value="GTP cyclohydrolase II"/>
    <property type="match status" value="1"/>
</dbReference>
<organism evidence="2 3">
    <name type="scientific">Burkholderia ambifaria IOP40-10</name>
    <dbReference type="NCBI Taxonomy" id="396596"/>
    <lineage>
        <taxon>Bacteria</taxon>
        <taxon>Pseudomonadati</taxon>
        <taxon>Pseudomonadota</taxon>
        <taxon>Betaproteobacteria</taxon>
        <taxon>Burkholderiales</taxon>
        <taxon>Burkholderiaceae</taxon>
        <taxon>Burkholderia</taxon>
        <taxon>Burkholderia cepacia complex</taxon>
    </lineage>
</organism>
<name>B1FP31_9BURK</name>
<dbReference type="InterPro" id="IPR036144">
    <property type="entry name" value="RibA-like_sf"/>
</dbReference>
<dbReference type="UniPathway" id="UPA00275"/>
<feature type="domain" description="GTP cyclohydrolase II" evidence="1">
    <location>
        <begin position="1"/>
        <end position="89"/>
    </location>
</feature>
<evidence type="ECO:0000313" key="3">
    <source>
        <dbReference type="Proteomes" id="UP000005463"/>
    </source>
</evidence>
<protein>
    <submittedName>
        <fullName evidence="2">3,4-dihydroxy-2-butanone 4-phosphate synthase</fullName>
    </submittedName>
</protein>
<dbReference type="Pfam" id="PF00925">
    <property type="entry name" value="GTP_cyclohydro2"/>
    <property type="match status" value="1"/>
</dbReference>
<proteinExistence type="predicted"/>
<dbReference type="PATRIC" id="fig|396596.7.peg.1465"/>
<reference evidence="2 3" key="1">
    <citation type="submission" date="2008-03" db="EMBL/GenBank/DDBJ databases">
        <title>Sequencing of the draft genome and assembly of Burkholderia ambifaria IOP40-10.</title>
        <authorList>
            <consortium name="US DOE Joint Genome Institute (JGI-PGF)"/>
            <person name="Copeland A."/>
            <person name="Lucas S."/>
            <person name="Lapidus A."/>
            <person name="Glavina del Rio T."/>
            <person name="Dalin E."/>
            <person name="Tice H."/>
            <person name="Bruce D."/>
            <person name="Goodwin L."/>
            <person name="Pitluck S."/>
            <person name="Larimer F."/>
            <person name="Land M.L."/>
            <person name="Hauser L."/>
            <person name="Tiedje J."/>
            <person name="Richardson P."/>
        </authorList>
    </citation>
    <scope>NUCLEOTIDE SEQUENCE [LARGE SCALE GENOMIC DNA]</scope>
    <source>
        <strain evidence="2 3">IOP40-10</strain>
    </source>
</reference>